<organism evidence="1 2">
    <name type="scientific">Floricoccus tropicus</name>
    <dbReference type="NCBI Taxonomy" id="1859473"/>
    <lineage>
        <taxon>Bacteria</taxon>
        <taxon>Bacillati</taxon>
        <taxon>Bacillota</taxon>
        <taxon>Bacilli</taxon>
        <taxon>Lactobacillales</taxon>
        <taxon>Streptococcaceae</taxon>
        <taxon>Floricoccus</taxon>
    </lineage>
</organism>
<evidence type="ECO:0000313" key="1">
    <source>
        <dbReference type="EMBL" id="OFI48227.1"/>
    </source>
</evidence>
<accession>A0A1E8GJ72</accession>
<dbReference type="EMBL" id="MKIR01000026">
    <property type="protein sequence ID" value="OFI48227.1"/>
    <property type="molecule type" value="Genomic_DNA"/>
</dbReference>
<reference evidence="2" key="1">
    <citation type="submission" date="2016-09" db="EMBL/GenBank/DDBJ databases">
        <title>Draft genome sequence of a novel species of the family Streptococcaceae isolated from flowers.</title>
        <authorList>
            <person name="Chuah L.-O."/>
            <person name="Yap K.-P."/>
            <person name="Thong K.L."/>
            <person name="Liong M.T."/>
            <person name="Ahmad R."/>
            <person name="Rusul G."/>
        </authorList>
    </citation>
    <scope>NUCLEOTIDE SEQUENCE [LARGE SCALE GENOMIC DNA]</scope>
    <source>
        <strain evidence="2">DF1</strain>
    </source>
</reference>
<dbReference type="AlphaFoldDB" id="A0A1E8GJ72"/>
<dbReference type="STRING" id="1859473.BG261_08055"/>
<name>A0A1E8GJ72_9LACT</name>
<protein>
    <submittedName>
        <fullName evidence="1">Uncharacterized protein</fullName>
    </submittedName>
</protein>
<sequence>MGKTRLVEFHDSKKNHYYSLGYILEENDKFIIFESVDLSGRLESILIARKNKKQRFIKKSKYIDLYKKIISYNKKNNLYNPYKLTIQNKLLQTNTEQDLTNILNNLIKEKIFVTIEAKNNDKDFNDDNTRSGWIEKITKKNNINFLALYDNLDKLSKLKIKQKKIAKIELVSVRGKVIDKVRK</sequence>
<dbReference type="Proteomes" id="UP000178622">
    <property type="component" value="Unassembled WGS sequence"/>
</dbReference>
<gene>
    <name evidence="1" type="ORF">BG261_08055</name>
</gene>
<keyword evidence="2" id="KW-1185">Reference proteome</keyword>
<evidence type="ECO:0000313" key="2">
    <source>
        <dbReference type="Proteomes" id="UP000178622"/>
    </source>
</evidence>
<proteinExistence type="predicted"/>
<dbReference type="RefSeq" id="WP_070793235.1">
    <property type="nucleotide sequence ID" value="NZ_MKIR01000026.1"/>
</dbReference>
<comment type="caution">
    <text evidence="1">The sequence shown here is derived from an EMBL/GenBank/DDBJ whole genome shotgun (WGS) entry which is preliminary data.</text>
</comment>